<dbReference type="Proteomes" id="UP000724584">
    <property type="component" value="Unassembled WGS sequence"/>
</dbReference>
<sequence>MSVGFAAAAVGVETCGDITYPAQNSGVVGLKPTVGLVPRSGIVPVSSFKDTVGPITRTVKDAAIVLSVIAGRCIFDPATIPIPFETVPDYVAACKPDSLRGARIAVSFAPNHIMKAIEAALQVMESAGAEIIRDYDLVGWNYGVSERSRMPDNVMLREGLEAYFQTLATNPHGIYTMADLVSFTAMTPAENAVGYGLEGFLAARDETHTSSSPEFHAEVHRMLEQGSAIAKMLDTASCDALVVPTQADIPSDLGQNPVIAVPLGFRPPTTRALRSNRTLPKDRASQMIGKGPNSPFSLSFVGRRFSEEKLIGLAYAFEQKTNVLAKSRTCVQSTVPILPGPCPSGRERIGPANAASAKRRGAQGSGSK</sequence>
<evidence type="ECO:0000313" key="2">
    <source>
        <dbReference type="Proteomes" id="UP000724584"/>
    </source>
</evidence>
<reference evidence="1 2" key="1">
    <citation type="journal article" date="2021" name="Nat. Commun.">
        <title>Genetic determinants of endophytism in the Arabidopsis root mycobiome.</title>
        <authorList>
            <person name="Mesny F."/>
            <person name="Miyauchi S."/>
            <person name="Thiergart T."/>
            <person name="Pickel B."/>
            <person name="Atanasova L."/>
            <person name="Karlsson M."/>
            <person name="Huettel B."/>
            <person name="Barry K.W."/>
            <person name="Haridas S."/>
            <person name="Chen C."/>
            <person name="Bauer D."/>
            <person name="Andreopoulos W."/>
            <person name="Pangilinan J."/>
            <person name="LaButti K."/>
            <person name="Riley R."/>
            <person name="Lipzen A."/>
            <person name="Clum A."/>
            <person name="Drula E."/>
            <person name="Henrissat B."/>
            <person name="Kohler A."/>
            <person name="Grigoriev I.V."/>
            <person name="Martin F.M."/>
            <person name="Hacquard S."/>
        </authorList>
    </citation>
    <scope>NUCLEOTIDE SEQUENCE [LARGE SCALE GENOMIC DNA]</scope>
    <source>
        <strain evidence="1 2">MPI-SDFR-AT-0079</strain>
    </source>
</reference>
<keyword evidence="2" id="KW-1185">Reference proteome</keyword>
<accession>A0ACB7NXH9</accession>
<proteinExistence type="predicted"/>
<evidence type="ECO:0000313" key="1">
    <source>
        <dbReference type="EMBL" id="KAH6617453.1"/>
    </source>
</evidence>
<name>A0ACB7NXH9_9PEZI</name>
<dbReference type="EMBL" id="JAGIZQ010000007">
    <property type="protein sequence ID" value="KAH6617453.1"/>
    <property type="molecule type" value="Genomic_DNA"/>
</dbReference>
<comment type="caution">
    <text evidence="1">The sequence shown here is derived from an EMBL/GenBank/DDBJ whole genome shotgun (WGS) entry which is preliminary data.</text>
</comment>
<gene>
    <name evidence="1" type="ORF">F5144DRAFT_624156</name>
</gene>
<protein>
    <submittedName>
        <fullName evidence="1">Amidase signature domain-containing protein</fullName>
    </submittedName>
</protein>
<organism evidence="1 2">
    <name type="scientific">Chaetomium tenue</name>
    <dbReference type="NCBI Taxonomy" id="1854479"/>
    <lineage>
        <taxon>Eukaryota</taxon>
        <taxon>Fungi</taxon>
        <taxon>Dikarya</taxon>
        <taxon>Ascomycota</taxon>
        <taxon>Pezizomycotina</taxon>
        <taxon>Sordariomycetes</taxon>
        <taxon>Sordariomycetidae</taxon>
        <taxon>Sordariales</taxon>
        <taxon>Chaetomiaceae</taxon>
        <taxon>Chaetomium</taxon>
    </lineage>
</organism>